<dbReference type="EMBL" id="JAVRRG010000303">
    <property type="protein sequence ID" value="KAK5073372.1"/>
    <property type="molecule type" value="Genomic_DNA"/>
</dbReference>
<feature type="domain" description="Nephrocystin 3-like N-terminal" evidence="2">
    <location>
        <begin position="115"/>
        <end position="190"/>
    </location>
</feature>
<reference evidence="3 4" key="1">
    <citation type="submission" date="2023-08" db="EMBL/GenBank/DDBJ databases">
        <title>Black Yeasts Isolated from many extreme environments.</title>
        <authorList>
            <person name="Coleine C."/>
            <person name="Stajich J.E."/>
            <person name="Selbmann L."/>
        </authorList>
    </citation>
    <scope>NUCLEOTIDE SEQUENCE [LARGE SCALE GENOMIC DNA]</scope>
    <source>
        <strain evidence="3 4">CCFEE 5885</strain>
    </source>
</reference>
<accession>A0ABR0JUC3</accession>
<keyword evidence="1" id="KW-0677">Repeat</keyword>
<dbReference type="PANTHER" id="PTHR10039:SF5">
    <property type="entry name" value="NACHT DOMAIN-CONTAINING PROTEIN"/>
    <property type="match status" value="1"/>
</dbReference>
<organism evidence="3 4">
    <name type="scientific">Lithohypha guttulata</name>
    <dbReference type="NCBI Taxonomy" id="1690604"/>
    <lineage>
        <taxon>Eukaryota</taxon>
        <taxon>Fungi</taxon>
        <taxon>Dikarya</taxon>
        <taxon>Ascomycota</taxon>
        <taxon>Pezizomycotina</taxon>
        <taxon>Eurotiomycetes</taxon>
        <taxon>Chaetothyriomycetidae</taxon>
        <taxon>Chaetothyriales</taxon>
        <taxon>Trichomeriaceae</taxon>
        <taxon>Lithohypha</taxon>
    </lineage>
</organism>
<name>A0ABR0JUC3_9EURO</name>
<dbReference type="Proteomes" id="UP001345013">
    <property type="component" value="Unassembled WGS sequence"/>
</dbReference>
<comment type="caution">
    <text evidence="3">The sequence shown here is derived from an EMBL/GenBank/DDBJ whole genome shotgun (WGS) entry which is preliminary data.</text>
</comment>
<dbReference type="PANTHER" id="PTHR10039">
    <property type="entry name" value="AMELOGENIN"/>
    <property type="match status" value="1"/>
</dbReference>
<evidence type="ECO:0000313" key="4">
    <source>
        <dbReference type="Proteomes" id="UP001345013"/>
    </source>
</evidence>
<protein>
    <recommendedName>
        <fullName evidence="2">Nephrocystin 3-like N-terminal domain-containing protein</fullName>
    </recommendedName>
</protein>
<keyword evidence="4" id="KW-1185">Reference proteome</keyword>
<evidence type="ECO:0000259" key="2">
    <source>
        <dbReference type="Pfam" id="PF24883"/>
    </source>
</evidence>
<gene>
    <name evidence="3" type="ORF">LTR24_010311</name>
</gene>
<dbReference type="InterPro" id="IPR056884">
    <property type="entry name" value="NPHP3-like_N"/>
</dbReference>
<sequence length="194" mass="21297">MASSSDASTGFDNQRSQVQNVATYSGNFQSHGQTWMGNTLNAAGVVQIHHDVRTEAPQAQQERAQMSSNVYISGQARVHLGDNYAANRHPLRSVLKKKSVQLSSNDVDPKSSSWVEDTGFSEWLSRGSTPFWINGKPGSGKSTLMKYLGESKSTLERLPCEGRGWAVVHFFFDYRAGKSTANDILGMLSSFSDN</sequence>
<dbReference type="Pfam" id="PF24883">
    <property type="entry name" value="NPHP3_N"/>
    <property type="match status" value="1"/>
</dbReference>
<evidence type="ECO:0000256" key="1">
    <source>
        <dbReference type="ARBA" id="ARBA00022737"/>
    </source>
</evidence>
<proteinExistence type="predicted"/>
<evidence type="ECO:0000313" key="3">
    <source>
        <dbReference type="EMBL" id="KAK5073372.1"/>
    </source>
</evidence>